<accession>A0A218NNQ8</accession>
<dbReference type="AlphaFoldDB" id="A0A218NNQ8"/>
<name>A0A218NNQ8_9ARCH</name>
<protein>
    <submittedName>
        <fullName evidence="1">Uncharacterized protein</fullName>
    </submittedName>
</protein>
<reference evidence="1 2" key="1">
    <citation type="journal article" date="2017" name="Nat. Commun.">
        <title>'ARMAN' archaea depend on association with euryarchaeal host in culture and in situ.</title>
        <authorList>
            <person name="Golyshina O."/>
            <person name="Toshchakov S."/>
            <person name="Makarova K."/>
            <person name="Gavrilov S."/>
            <person name="Korzhenkov A."/>
            <person name="La Cono V."/>
            <person name="Arcadi E."/>
            <person name="Nechitaylo T."/>
            <person name="Ferrer M."/>
            <person name="Kublanov I."/>
            <person name="Wolf Y."/>
            <person name="Yakimov M."/>
            <person name="Golyshin P."/>
            <person name="Slesarev A."/>
            <person name="Kozyavkin S."/>
        </authorList>
    </citation>
    <scope>NUCLEOTIDE SEQUENCE [LARGE SCALE GENOMIC DNA]</scope>
    <source>
        <strain evidence="1 2">Mia14</strain>
    </source>
</reference>
<dbReference type="KEGG" id="marh:Mia14_0792"/>
<keyword evidence="2" id="KW-1185">Reference proteome</keyword>
<sequence length="36" mass="4350">MKIEFIDFYIINALNEARNIKIVKCKSDYKTTIRQE</sequence>
<dbReference type="EMBL" id="CP019964">
    <property type="protein sequence ID" value="ASI14086.1"/>
    <property type="molecule type" value="Genomic_DNA"/>
</dbReference>
<organism evidence="1 2">
    <name type="scientific">Candidatus Mancarchaeum acidiphilum</name>
    <dbReference type="NCBI Taxonomy" id="1920749"/>
    <lineage>
        <taxon>Archaea</taxon>
        <taxon>Candidatus Micrarchaeota</taxon>
        <taxon>Candidatus Mancarchaeum</taxon>
    </lineage>
</organism>
<evidence type="ECO:0000313" key="1">
    <source>
        <dbReference type="EMBL" id="ASI14086.1"/>
    </source>
</evidence>
<evidence type="ECO:0000313" key="2">
    <source>
        <dbReference type="Proteomes" id="UP000197679"/>
    </source>
</evidence>
<proteinExistence type="predicted"/>
<gene>
    <name evidence="1" type="ORF">Mia14_0792</name>
</gene>
<dbReference type="Proteomes" id="UP000197679">
    <property type="component" value="Chromosome"/>
</dbReference>